<feature type="region of interest" description="Disordered" evidence="1">
    <location>
        <begin position="267"/>
        <end position="373"/>
    </location>
</feature>
<reference evidence="3" key="2">
    <citation type="submission" date="2021-09" db="EMBL/GenBank/DDBJ databases">
        <authorList>
            <person name="Gilroy R."/>
        </authorList>
    </citation>
    <scope>NUCLEOTIDE SEQUENCE</scope>
    <source>
        <strain evidence="3">ChiGjej5B5-7349</strain>
    </source>
</reference>
<proteinExistence type="predicted"/>
<dbReference type="InterPro" id="IPR003870">
    <property type="entry name" value="DUF222"/>
</dbReference>
<evidence type="ECO:0000256" key="1">
    <source>
        <dbReference type="SAM" id="MobiDB-lite"/>
    </source>
</evidence>
<comment type="caution">
    <text evidence="3">The sequence shown here is derived from an EMBL/GenBank/DDBJ whole genome shotgun (WGS) entry which is preliminary data.</text>
</comment>
<gene>
    <name evidence="3" type="ORF">K8V08_13290</name>
</gene>
<sequence>MAIAQQPDGSVEDQAYALPFSDADRETLIGRAADIVQLMDQATDVSSGTSACGSLGPREVLAALRALEVARRCVEKAGTDLLAAYDRLGDSAAHGYRTTAALLAGEFRIPTGEVRKRLHLSQRLTGRIAESGEKLEPVRPEIAREFADGHISADEARTLCDAVESLPPSMAGAYQDRVEKTLVELAPTVRPKDIPALCNRIIQHVDPDGALPVFEPEPHKYNVTLAQQRNGDWRLRGLLSGQTGTTLHALLYGRMKDVDVPVTVKPHTGCRDDKAAAGEAPGVSDSSATDRATEHARSRTAGHAAGGAEQGASAEDAIGRRADEAAQCGSTQDAIGRTTGRGASDAGFRGEHEDATSAEDYTGTTESDDDVEASGIPLEAVWESTEVKVFTEGRVEIEGTSWTLDEDELPFVYGPDGWFQVLPERMLAEVRRLLPQARASETGMAESVIWAKIPGRLPTG</sequence>
<dbReference type="Pfam" id="PF02720">
    <property type="entry name" value="DUF222"/>
    <property type="match status" value="1"/>
</dbReference>
<evidence type="ECO:0000313" key="3">
    <source>
        <dbReference type="EMBL" id="HJG81374.1"/>
    </source>
</evidence>
<protein>
    <submittedName>
        <fullName evidence="3">13E12 repeat family protein</fullName>
    </submittedName>
</protein>
<organism evidence="3 4">
    <name type="scientific">Brevibacterium senegalense</name>
    <dbReference type="NCBI Taxonomy" id="1033736"/>
    <lineage>
        <taxon>Bacteria</taxon>
        <taxon>Bacillati</taxon>
        <taxon>Actinomycetota</taxon>
        <taxon>Actinomycetes</taxon>
        <taxon>Micrococcales</taxon>
        <taxon>Brevibacteriaceae</taxon>
        <taxon>Brevibacterium</taxon>
    </lineage>
</organism>
<reference evidence="3" key="1">
    <citation type="journal article" date="2021" name="PeerJ">
        <title>Extensive microbial diversity within the chicken gut microbiome revealed by metagenomics and culture.</title>
        <authorList>
            <person name="Gilroy R."/>
            <person name="Ravi A."/>
            <person name="Getino M."/>
            <person name="Pursley I."/>
            <person name="Horton D.L."/>
            <person name="Alikhan N.F."/>
            <person name="Baker D."/>
            <person name="Gharbi K."/>
            <person name="Hall N."/>
            <person name="Watson M."/>
            <person name="Adriaenssens E.M."/>
            <person name="Foster-Nyarko E."/>
            <person name="Jarju S."/>
            <person name="Secka A."/>
            <person name="Antonio M."/>
            <person name="Oren A."/>
            <person name="Chaudhuri R.R."/>
            <person name="La Ragione R."/>
            <person name="Hildebrand F."/>
            <person name="Pallen M.J."/>
        </authorList>
    </citation>
    <scope>NUCLEOTIDE SEQUENCE</scope>
    <source>
        <strain evidence="3">ChiGjej5B5-7349</strain>
    </source>
</reference>
<feature type="non-terminal residue" evidence="3">
    <location>
        <position position="460"/>
    </location>
</feature>
<accession>A0A921SQ41</accession>
<dbReference type="Proteomes" id="UP000784435">
    <property type="component" value="Unassembled WGS sequence"/>
</dbReference>
<feature type="domain" description="DUF222" evidence="2">
    <location>
        <begin position="62"/>
        <end position="251"/>
    </location>
</feature>
<dbReference type="AlphaFoldDB" id="A0A921SQ41"/>
<name>A0A921SQ41_9MICO</name>
<evidence type="ECO:0000313" key="4">
    <source>
        <dbReference type="Proteomes" id="UP000784435"/>
    </source>
</evidence>
<dbReference type="EMBL" id="DYUK01000305">
    <property type="protein sequence ID" value="HJG81374.1"/>
    <property type="molecule type" value="Genomic_DNA"/>
</dbReference>
<evidence type="ECO:0000259" key="2">
    <source>
        <dbReference type="Pfam" id="PF02720"/>
    </source>
</evidence>